<accession>A0A6J4SH21</accession>
<feature type="transmembrane region" description="Helical" evidence="2">
    <location>
        <begin position="128"/>
        <end position="147"/>
    </location>
</feature>
<feature type="transmembrane region" description="Helical" evidence="2">
    <location>
        <begin position="50"/>
        <end position="67"/>
    </location>
</feature>
<reference evidence="3" key="1">
    <citation type="submission" date="2020-02" db="EMBL/GenBank/DDBJ databases">
        <authorList>
            <person name="Meier V. D."/>
        </authorList>
    </citation>
    <scope>NUCLEOTIDE SEQUENCE</scope>
    <source>
        <strain evidence="3">AVDCRST_MAG30</strain>
    </source>
</reference>
<feature type="region of interest" description="Disordered" evidence="1">
    <location>
        <begin position="1"/>
        <end position="22"/>
    </location>
</feature>
<gene>
    <name evidence="3" type="ORF">AVDCRST_MAG30-1500</name>
</gene>
<sequence>MTTDTVGAETLDERHAGRDRPPSLRLRQGLALLLGAVIFAAVVGPEPGRFYLTPLGLGLVYLLAAAAGGRRGGYWATAIVLLAWGAAVVWLRESRPELDTAGVYMTAVGLGAAAGILVARRGVAVDPLGLAGTIVLAGLSLAFASRWDVLVDAQAYALLVGLVGLVNAVAGAIAGRRSG</sequence>
<feature type="transmembrane region" description="Helical" evidence="2">
    <location>
        <begin position="74"/>
        <end position="91"/>
    </location>
</feature>
<feature type="transmembrane region" description="Helical" evidence="2">
    <location>
        <begin position="103"/>
        <end position="119"/>
    </location>
</feature>
<proteinExistence type="predicted"/>
<dbReference type="EMBL" id="CADCVS010000209">
    <property type="protein sequence ID" value="CAA9493397.1"/>
    <property type="molecule type" value="Genomic_DNA"/>
</dbReference>
<feature type="compositionally biased region" description="Basic and acidic residues" evidence="1">
    <location>
        <begin position="11"/>
        <end position="22"/>
    </location>
</feature>
<organism evidence="3">
    <name type="scientific">uncultured Solirubrobacteraceae bacterium</name>
    <dbReference type="NCBI Taxonomy" id="1162706"/>
    <lineage>
        <taxon>Bacteria</taxon>
        <taxon>Bacillati</taxon>
        <taxon>Actinomycetota</taxon>
        <taxon>Thermoleophilia</taxon>
        <taxon>Solirubrobacterales</taxon>
        <taxon>Solirubrobacteraceae</taxon>
        <taxon>environmental samples</taxon>
    </lineage>
</organism>
<evidence type="ECO:0000256" key="1">
    <source>
        <dbReference type="SAM" id="MobiDB-lite"/>
    </source>
</evidence>
<name>A0A6J4SH21_9ACTN</name>
<protein>
    <submittedName>
        <fullName evidence="3">Uncharacterized protein</fullName>
    </submittedName>
</protein>
<evidence type="ECO:0000256" key="2">
    <source>
        <dbReference type="SAM" id="Phobius"/>
    </source>
</evidence>
<dbReference type="AlphaFoldDB" id="A0A6J4SH21"/>
<keyword evidence="2" id="KW-1133">Transmembrane helix</keyword>
<feature type="transmembrane region" description="Helical" evidence="2">
    <location>
        <begin position="153"/>
        <end position="174"/>
    </location>
</feature>
<keyword evidence="2" id="KW-0812">Transmembrane</keyword>
<evidence type="ECO:0000313" key="3">
    <source>
        <dbReference type="EMBL" id="CAA9493397.1"/>
    </source>
</evidence>
<keyword evidence="2" id="KW-0472">Membrane</keyword>
<feature type="transmembrane region" description="Helical" evidence="2">
    <location>
        <begin position="24"/>
        <end position="44"/>
    </location>
</feature>